<dbReference type="EMBL" id="CYKH01001045">
    <property type="protein sequence ID" value="CUG80116.1"/>
    <property type="molecule type" value="Genomic_DNA"/>
</dbReference>
<protein>
    <submittedName>
        <fullName evidence="3">Tyrosine phosphatase, putative</fullName>
    </submittedName>
</protein>
<dbReference type="PANTHER" id="PTHR12305">
    <property type="entry name" value="PHOSPHATASE WITH HOMOLOGY TO TENSIN"/>
    <property type="match status" value="1"/>
</dbReference>
<feature type="compositionally biased region" description="Polar residues" evidence="1">
    <location>
        <begin position="135"/>
        <end position="150"/>
    </location>
</feature>
<feature type="compositionally biased region" description="Gly residues" evidence="1">
    <location>
        <begin position="263"/>
        <end position="273"/>
    </location>
</feature>
<dbReference type="PROSITE" id="PS51182">
    <property type="entry name" value="C2_TENSIN"/>
    <property type="match status" value="1"/>
</dbReference>
<evidence type="ECO:0000313" key="3">
    <source>
        <dbReference type="EMBL" id="CUG80116.1"/>
    </source>
</evidence>
<evidence type="ECO:0000313" key="4">
    <source>
        <dbReference type="Proteomes" id="UP000051952"/>
    </source>
</evidence>
<feature type="domain" description="C2 tensin-type" evidence="2">
    <location>
        <begin position="237"/>
        <end position="366"/>
    </location>
</feature>
<name>A0A0S4J1F3_BODSA</name>
<organism evidence="3 4">
    <name type="scientific">Bodo saltans</name>
    <name type="common">Flagellated protozoan</name>
    <dbReference type="NCBI Taxonomy" id="75058"/>
    <lineage>
        <taxon>Eukaryota</taxon>
        <taxon>Discoba</taxon>
        <taxon>Euglenozoa</taxon>
        <taxon>Kinetoplastea</taxon>
        <taxon>Metakinetoplastina</taxon>
        <taxon>Eubodonida</taxon>
        <taxon>Bodonidae</taxon>
        <taxon>Bodo</taxon>
    </lineage>
</organism>
<dbReference type="InterPro" id="IPR014020">
    <property type="entry name" value="Tensin_C2-dom"/>
</dbReference>
<sequence length="368" mass="40623">MYAGVKDSAASALGHFGLIRTSDEAKSFQGVESPAQERYVQYFERLLKLPNGPESLPVVRAKFTRFTLHGVPFAWWSGGLDRLWFAMIASPSTLRNVIYKSNPTINFNGQLPADPFKKRKIKLGAKRGGGPLQSPRASMSPQEGETSPRPSVNEEDDDETRQDNVYSDAEEPATAQVFPNGTQQYFNPDAVEGGGSCQPFSSNMTIVVNGNTGDPMDFDSFEERFVLAGGDNANTNAKSNRYLTPSINGAPASGGSSRMFRGNEGGGSPGGGRSVRRNIDKSLNVSVSFDVHEMPTFEKDLNIRFFFNQDDPNTLHCSLQTFFHTSFEDSHFLRLSKGQLDGPHKEANKEKKFPKNIELDLQWECVTT</sequence>
<feature type="compositionally biased region" description="Polar residues" evidence="1">
    <location>
        <begin position="177"/>
        <end position="186"/>
    </location>
</feature>
<dbReference type="PANTHER" id="PTHR12305:SF60">
    <property type="entry name" value="PHOSPHATIDYLINOSITOL 3,4,5-TRISPHOSPHATE 3-PHOSPHATASE TPTE2-RELATED"/>
    <property type="match status" value="1"/>
</dbReference>
<feature type="region of interest" description="Disordered" evidence="1">
    <location>
        <begin position="239"/>
        <end position="277"/>
    </location>
</feature>
<reference evidence="4" key="1">
    <citation type="submission" date="2015-09" db="EMBL/GenBank/DDBJ databases">
        <authorList>
            <consortium name="Pathogen Informatics"/>
        </authorList>
    </citation>
    <scope>NUCLEOTIDE SEQUENCE [LARGE SCALE GENOMIC DNA]</scope>
    <source>
        <strain evidence="4">Lake Konstanz</strain>
    </source>
</reference>
<accession>A0A0S4J1F3</accession>
<dbReference type="GO" id="GO:0016314">
    <property type="term" value="F:phosphatidylinositol-3,4,5-trisphosphate 3-phosphatase activity"/>
    <property type="evidence" value="ECO:0007669"/>
    <property type="project" value="TreeGrafter"/>
</dbReference>
<proteinExistence type="predicted"/>
<dbReference type="VEuPathDB" id="TriTrypDB:BSAL_86320"/>
<dbReference type="Gene3D" id="2.60.40.1110">
    <property type="match status" value="1"/>
</dbReference>
<dbReference type="Proteomes" id="UP000051952">
    <property type="component" value="Unassembled WGS sequence"/>
</dbReference>
<dbReference type="Pfam" id="PF10409">
    <property type="entry name" value="PTEN_C2"/>
    <property type="match status" value="1"/>
</dbReference>
<dbReference type="InterPro" id="IPR051281">
    <property type="entry name" value="Dual-spec_lipid-protein_phosph"/>
</dbReference>
<keyword evidence="4" id="KW-1185">Reference proteome</keyword>
<dbReference type="GO" id="GO:0005829">
    <property type="term" value="C:cytosol"/>
    <property type="evidence" value="ECO:0007669"/>
    <property type="project" value="TreeGrafter"/>
</dbReference>
<gene>
    <name evidence="3" type="ORF">BSAL_86320</name>
</gene>
<evidence type="ECO:0000259" key="2">
    <source>
        <dbReference type="PROSITE" id="PS51182"/>
    </source>
</evidence>
<feature type="region of interest" description="Disordered" evidence="1">
    <location>
        <begin position="125"/>
        <end position="197"/>
    </location>
</feature>
<evidence type="ECO:0000256" key="1">
    <source>
        <dbReference type="SAM" id="MobiDB-lite"/>
    </source>
</evidence>
<dbReference type="AlphaFoldDB" id="A0A0S4J1F3"/>